<comment type="caution">
    <text evidence="1">The sequence shown here is derived from an EMBL/GenBank/DDBJ whole genome shotgun (WGS) entry which is preliminary data.</text>
</comment>
<dbReference type="EMBL" id="JASBWS010000009">
    <property type="protein sequence ID" value="KAJ9114429.1"/>
    <property type="molecule type" value="Genomic_DNA"/>
</dbReference>
<proteinExistence type="predicted"/>
<gene>
    <name evidence="1" type="ORF">QFC20_001572</name>
</gene>
<evidence type="ECO:0000313" key="2">
    <source>
        <dbReference type="Proteomes" id="UP001230649"/>
    </source>
</evidence>
<accession>A0ACC2WRN1</accession>
<reference evidence="1" key="1">
    <citation type="submission" date="2023-04" db="EMBL/GenBank/DDBJ databases">
        <title>Draft Genome sequencing of Naganishia species isolated from polar environments using Oxford Nanopore Technology.</title>
        <authorList>
            <person name="Leo P."/>
            <person name="Venkateswaran K."/>
        </authorList>
    </citation>
    <scope>NUCLEOTIDE SEQUENCE</scope>
    <source>
        <strain evidence="1">MNA-CCFEE 5262</strain>
    </source>
</reference>
<keyword evidence="2" id="KW-1185">Reference proteome</keyword>
<name>A0ACC2WRN1_9TREE</name>
<sequence>MFAHTKKTLLATLAGLAVANAQLGGLSSSCLGKLTPYILPGNDLNTCLSLSSLISVFTASGSIVAPLDSYLNTLCASTSCSNQTLQDASSSITSACSSDLGSSNGLVTGLQQVVDLYPTIRSVVCLQNTANNTRCISETLYAIQNATGTELSVDSLTSVLTGSNTTLLNQIGNLNSSVLCTDCNQAMYAEVKSKNATVAESTIGKAINSKCGANFTSGTIPSGIAGGDASATTSGAASGAASSGASGSSGSTSGAMSLFSSTTGTFGAAAAVLVGLVSGGLAVAL</sequence>
<dbReference type="Proteomes" id="UP001230649">
    <property type="component" value="Unassembled WGS sequence"/>
</dbReference>
<evidence type="ECO:0000313" key="1">
    <source>
        <dbReference type="EMBL" id="KAJ9114429.1"/>
    </source>
</evidence>
<organism evidence="1 2">
    <name type="scientific">Naganishia adeliensis</name>
    <dbReference type="NCBI Taxonomy" id="92952"/>
    <lineage>
        <taxon>Eukaryota</taxon>
        <taxon>Fungi</taxon>
        <taxon>Dikarya</taxon>
        <taxon>Basidiomycota</taxon>
        <taxon>Agaricomycotina</taxon>
        <taxon>Tremellomycetes</taxon>
        <taxon>Filobasidiales</taxon>
        <taxon>Filobasidiaceae</taxon>
        <taxon>Naganishia</taxon>
    </lineage>
</organism>
<protein>
    <submittedName>
        <fullName evidence="1">Uncharacterized protein</fullName>
    </submittedName>
</protein>